<dbReference type="EMBL" id="CAMPGE010019847">
    <property type="protein sequence ID" value="CAI2378151.1"/>
    <property type="molecule type" value="Genomic_DNA"/>
</dbReference>
<accession>A0AAD1XT73</accession>
<proteinExistence type="predicted"/>
<dbReference type="Proteomes" id="UP001295684">
    <property type="component" value="Unassembled WGS sequence"/>
</dbReference>
<organism evidence="1 2">
    <name type="scientific">Euplotes crassus</name>
    <dbReference type="NCBI Taxonomy" id="5936"/>
    <lineage>
        <taxon>Eukaryota</taxon>
        <taxon>Sar</taxon>
        <taxon>Alveolata</taxon>
        <taxon>Ciliophora</taxon>
        <taxon>Intramacronucleata</taxon>
        <taxon>Spirotrichea</taxon>
        <taxon>Hypotrichia</taxon>
        <taxon>Euplotida</taxon>
        <taxon>Euplotidae</taxon>
        <taxon>Moneuplotes</taxon>
    </lineage>
</organism>
<sequence length="289" mass="33262">MGQNCGTCLEEDKVNYQKDRKTATKIRPTVSFTEITGFKSQFYDKNDMRNIVRNSVGEIMNENSDLEFDLRYDDNVQLLKKLCDYVLPDINEIRFRKPQKKISLVNKFLKCSFPGKVDVLTLDTFKNKSNYDIGNVINNLVFISQNVAVSLWLGRFSIHCQDLITILESFPHLTQITFHNCNISNIEECGVDLKTDIVYNYKHISFQNCGSSINNDDFAMFLAGVSETNMRETIEVFNINGCDAERERVFKQIKGNQMNARLETSLLSKTEGQKSSAQKNYINKKEIFS</sequence>
<gene>
    <name evidence="1" type="ORF">ECRASSUSDP1_LOCUS19546</name>
</gene>
<evidence type="ECO:0000313" key="2">
    <source>
        <dbReference type="Proteomes" id="UP001295684"/>
    </source>
</evidence>
<name>A0AAD1XT73_EUPCR</name>
<dbReference type="AlphaFoldDB" id="A0AAD1XT73"/>
<keyword evidence="2" id="KW-1185">Reference proteome</keyword>
<comment type="caution">
    <text evidence="1">The sequence shown here is derived from an EMBL/GenBank/DDBJ whole genome shotgun (WGS) entry which is preliminary data.</text>
</comment>
<reference evidence="1" key="1">
    <citation type="submission" date="2023-07" db="EMBL/GenBank/DDBJ databases">
        <authorList>
            <consortium name="AG Swart"/>
            <person name="Singh M."/>
            <person name="Singh A."/>
            <person name="Seah K."/>
            <person name="Emmerich C."/>
        </authorList>
    </citation>
    <scope>NUCLEOTIDE SEQUENCE</scope>
    <source>
        <strain evidence="1">DP1</strain>
    </source>
</reference>
<evidence type="ECO:0000313" key="1">
    <source>
        <dbReference type="EMBL" id="CAI2378151.1"/>
    </source>
</evidence>
<protein>
    <submittedName>
        <fullName evidence="1">Uncharacterized protein</fullName>
    </submittedName>
</protein>